<evidence type="ECO:0000313" key="4">
    <source>
        <dbReference type="Proteomes" id="UP000034444"/>
    </source>
</evidence>
<evidence type="ECO:0000256" key="1">
    <source>
        <dbReference type="ARBA" id="ARBA00005250"/>
    </source>
</evidence>
<gene>
    <name evidence="3" type="ORF">YH65_08700</name>
</gene>
<dbReference type="Gene3D" id="3.60.15.10">
    <property type="entry name" value="Ribonuclease Z/Hydroxyacylglutathione hydrolase-like"/>
    <property type="match status" value="1"/>
</dbReference>
<dbReference type="GO" id="GO:0017001">
    <property type="term" value="P:antibiotic catabolic process"/>
    <property type="evidence" value="ECO:0007669"/>
    <property type="project" value="UniProtKB-ARBA"/>
</dbReference>
<dbReference type="AlphaFoldDB" id="A0A7U4M223"/>
<dbReference type="OrthoDB" id="5290005at2"/>
<comment type="similarity">
    <text evidence="1">Belongs to the metallo-beta-lactamase superfamily. Class-B beta-lactamase family.</text>
</comment>
<dbReference type="PANTHER" id="PTHR42951">
    <property type="entry name" value="METALLO-BETA-LACTAMASE DOMAIN-CONTAINING"/>
    <property type="match status" value="1"/>
</dbReference>
<dbReference type="Proteomes" id="UP000034444">
    <property type="component" value="Chromosome"/>
</dbReference>
<name>A0A7U4M223_9BACT</name>
<accession>A0A7U4M223</accession>
<dbReference type="Pfam" id="PF00753">
    <property type="entry name" value="Lactamase_B"/>
    <property type="match status" value="1"/>
</dbReference>
<dbReference type="PANTHER" id="PTHR42951:SF4">
    <property type="entry name" value="ACYL-COENZYME A THIOESTERASE MBLAC2"/>
    <property type="match status" value="1"/>
</dbReference>
<dbReference type="InterPro" id="IPR050855">
    <property type="entry name" value="NDM-1-like"/>
</dbReference>
<evidence type="ECO:0000259" key="2">
    <source>
        <dbReference type="SMART" id="SM00849"/>
    </source>
</evidence>
<organism evidence="3 4">
    <name type="scientific">Sulfurovum lithotrophicum</name>
    <dbReference type="NCBI Taxonomy" id="206403"/>
    <lineage>
        <taxon>Bacteria</taxon>
        <taxon>Pseudomonadati</taxon>
        <taxon>Campylobacterota</taxon>
        <taxon>Epsilonproteobacteria</taxon>
        <taxon>Campylobacterales</taxon>
        <taxon>Sulfurovaceae</taxon>
        <taxon>Sulfurovum</taxon>
    </lineage>
</organism>
<dbReference type="EMBL" id="CP011308">
    <property type="protein sequence ID" value="AKF25443.1"/>
    <property type="molecule type" value="Genomic_DNA"/>
</dbReference>
<dbReference type="RefSeq" id="WP_046551514.1">
    <property type="nucleotide sequence ID" value="NZ_CP011308.1"/>
</dbReference>
<protein>
    <recommendedName>
        <fullName evidence="2">Metallo-beta-lactamase domain-containing protein</fullName>
    </recommendedName>
</protein>
<dbReference type="CDD" id="cd16282">
    <property type="entry name" value="metallo-hydrolase-like_MBL-fold"/>
    <property type="match status" value="1"/>
</dbReference>
<feature type="domain" description="Metallo-beta-lactamase" evidence="2">
    <location>
        <begin position="48"/>
        <end position="231"/>
    </location>
</feature>
<dbReference type="SUPFAM" id="SSF56281">
    <property type="entry name" value="Metallo-hydrolase/oxidoreductase"/>
    <property type="match status" value="1"/>
</dbReference>
<reference evidence="4" key="2">
    <citation type="journal article" date="2017" name="Stand. Genomic Sci.">
        <title>Complete genome sequence of the sulfur-oxidizing chemolithoautotrophic Sulfurovum lithotrophicum 42BKTT.</title>
        <authorList>
            <person name="Jeon W."/>
            <person name="Priscilla L."/>
            <person name="Park G."/>
            <person name="Lee H."/>
            <person name="Lee N."/>
            <person name="Lee D."/>
            <person name="Kwon H."/>
            <person name="Ahn I."/>
            <person name="Lee C."/>
            <person name="Lee H."/>
            <person name="Ahn J."/>
        </authorList>
    </citation>
    <scope>NUCLEOTIDE SEQUENCE [LARGE SCALE GENOMIC DNA]</scope>
    <source>
        <strain evidence="4">ATCC BAA-797 / 42BKT</strain>
    </source>
</reference>
<reference evidence="3 4" key="1">
    <citation type="submission" date="2015-04" db="EMBL/GenBank/DDBJ databases">
        <title>Complete genome sequence of Sulfurovum lithotrophicum ATCC BAA-797T.</title>
        <authorList>
            <person name="Ahn J."/>
            <person name="Park G."/>
            <person name="Jeon W."/>
            <person name="Jang Y."/>
            <person name="Jang M."/>
            <person name="Lee H."/>
            <person name="Lee H."/>
        </authorList>
    </citation>
    <scope>NUCLEOTIDE SEQUENCE [LARGE SCALE GENOMIC DNA]</scope>
    <source>
        <strain evidence="4">ATCC BAA-797 / 42BKT</strain>
    </source>
</reference>
<keyword evidence="4" id="KW-1185">Reference proteome</keyword>
<evidence type="ECO:0000313" key="3">
    <source>
        <dbReference type="EMBL" id="AKF25443.1"/>
    </source>
</evidence>
<proteinExistence type="inferred from homology"/>
<dbReference type="KEGG" id="slh:YH65_08700"/>
<dbReference type="InterPro" id="IPR001279">
    <property type="entry name" value="Metallo-B-lactamas"/>
</dbReference>
<sequence>MKHIVLISLMSLFLQAFEYNLVPKKVAEDTYCFFGKLENISKENGGNMVNTCFVHTKEGFVVIDSGPTYDYASQAYEKMQQIAKLPVKYVITTHDHDDHWLGNSFYKSKGALLIGPKTYEQNVVAGMETRMQRVLGKELYGKTSIVKLDTIVDDNLTLKAGDKVFMISQPVKAAHTKGDLIVFLKGQKVLFVGDLVFSGRITSLRDGSLVGSLEALDMIDAYGAKVIVGGHGYETDATVTEHFRSYLQEMKKEVQYALDEDVGMEDITKKVTMPQYKNMKLYDVLHARNVLDAYKELEMIEDEE</sequence>
<dbReference type="SMART" id="SM00849">
    <property type="entry name" value="Lactamase_B"/>
    <property type="match status" value="1"/>
</dbReference>
<dbReference type="InterPro" id="IPR036866">
    <property type="entry name" value="RibonucZ/Hydroxyglut_hydro"/>
</dbReference>